<accession>A0ABT4BRB1</accession>
<dbReference type="CDD" id="cd06580">
    <property type="entry name" value="TM_PBP1_transp_TpRbsC_like"/>
    <property type="match status" value="1"/>
</dbReference>
<comment type="subcellular location">
    <subcellularLocation>
        <location evidence="1">Cell membrane</location>
        <topology evidence="1">Multi-pass membrane protein</topology>
    </subcellularLocation>
</comment>
<dbReference type="RefSeq" id="WP_268057445.1">
    <property type="nucleotide sequence ID" value="NZ_JAPOHA010000003.1"/>
</dbReference>
<feature type="transmembrane region" description="Helical" evidence="6">
    <location>
        <begin position="58"/>
        <end position="81"/>
    </location>
</feature>
<feature type="transmembrane region" description="Helical" evidence="6">
    <location>
        <begin position="93"/>
        <end position="117"/>
    </location>
</feature>
<dbReference type="Proteomes" id="UP001082703">
    <property type="component" value="Unassembled WGS sequence"/>
</dbReference>
<feature type="transmembrane region" description="Helical" evidence="6">
    <location>
        <begin position="265"/>
        <end position="284"/>
    </location>
</feature>
<organism evidence="7 8">
    <name type="scientific">Caproiciproducens galactitolivorans</name>
    <dbReference type="NCBI Taxonomy" id="642589"/>
    <lineage>
        <taxon>Bacteria</taxon>
        <taxon>Bacillati</taxon>
        <taxon>Bacillota</taxon>
        <taxon>Clostridia</taxon>
        <taxon>Eubacteriales</taxon>
        <taxon>Acutalibacteraceae</taxon>
        <taxon>Caproiciproducens</taxon>
    </lineage>
</organism>
<comment type="caution">
    <text evidence="7">The sequence shown here is derived from an EMBL/GenBank/DDBJ whole genome shotgun (WGS) entry which is preliminary data.</text>
</comment>
<feature type="transmembrane region" description="Helical" evidence="6">
    <location>
        <begin position="190"/>
        <end position="209"/>
    </location>
</feature>
<dbReference type="EMBL" id="JAPOHA010000003">
    <property type="protein sequence ID" value="MCY1713434.1"/>
    <property type="molecule type" value="Genomic_DNA"/>
</dbReference>
<evidence type="ECO:0000256" key="4">
    <source>
        <dbReference type="ARBA" id="ARBA00022989"/>
    </source>
</evidence>
<evidence type="ECO:0000256" key="3">
    <source>
        <dbReference type="ARBA" id="ARBA00022692"/>
    </source>
</evidence>
<evidence type="ECO:0000256" key="5">
    <source>
        <dbReference type="ARBA" id="ARBA00023136"/>
    </source>
</evidence>
<keyword evidence="8" id="KW-1185">Reference proteome</keyword>
<protein>
    <submittedName>
        <fullName evidence="7">ABC transporter permease</fullName>
    </submittedName>
</protein>
<evidence type="ECO:0000256" key="2">
    <source>
        <dbReference type="ARBA" id="ARBA00022475"/>
    </source>
</evidence>
<name>A0ABT4BRB1_9FIRM</name>
<keyword evidence="3 6" id="KW-0812">Transmembrane</keyword>
<keyword evidence="4 6" id="KW-1133">Transmembrane helix</keyword>
<dbReference type="Pfam" id="PF02653">
    <property type="entry name" value="BPD_transp_2"/>
    <property type="match status" value="1"/>
</dbReference>
<dbReference type="PANTHER" id="PTHR43370">
    <property type="entry name" value="SUGAR ABC TRANSPORTER INTEGRAL MEMBRANE PROTEIN-RELATED"/>
    <property type="match status" value="1"/>
</dbReference>
<evidence type="ECO:0000256" key="1">
    <source>
        <dbReference type="ARBA" id="ARBA00004651"/>
    </source>
</evidence>
<evidence type="ECO:0000313" key="7">
    <source>
        <dbReference type="EMBL" id="MCY1713434.1"/>
    </source>
</evidence>
<feature type="transmembrane region" description="Helical" evidence="6">
    <location>
        <begin position="32"/>
        <end position="52"/>
    </location>
</feature>
<feature type="transmembrane region" description="Helical" evidence="6">
    <location>
        <begin position="137"/>
        <end position="159"/>
    </location>
</feature>
<keyword evidence="2" id="KW-1003">Cell membrane</keyword>
<reference evidence="7 8" key="1">
    <citation type="submission" date="2022-11" db="EMBL/GenBank/DDBJ databases">
        <authorList>
            <person name="Caiyu Z."/>
        </authorList>
    </citation>
    <scope>NUCLEOTIDE SEQUENCE [LARGE SCALE GENOMIC DNA]</scope>
    <source>
        <strain evidence="7 8">YR-4</strain>
    </source>
</reference>
<sequence>MINLLIVTVVMGTPLLYGSISEVFAERSGVMVTAIEGIFLMGAWAGFVGAYLTKSLLVGVACAIGAGVLTAALYGWITVYLKQHQVVTGTAINILAVGMCSFLQRVIFGVPVSPLTVTPLPMLPIPLLSKIPVLGPVFFNQNILTYLMYLIVPASYFLLYKTSIGLIIRSAGENPEAVDVAGINVDRVRFILVLVAGVMGGIAGAFYSIGYLGMFTTNMIGGRGWIAFAICFLGNWNPKGALAGTVVFGFTEALAISMQSSGGGFFPNELFIALPYILTIVLTITRKSFNVPAQLGVPYKKEN</sequence>
<evidence type="ECO:0000313" key="8">
    <source>
        <dbReference type="Proteomes" id="UP001082703"/>
    </source>
</evidence>
<evidence type="ECO:0000256" key="6">
    <source>
        <dbReference type="SAM" id="Phobius"/>
    </source>
</evidence>
<gene>
    <name evidence="7" type="ORF">OUY18_04085</name>
</gene>
<proteinExistence type="predicted"/>
<feature type="transmembrane region" description="Helical" evidence="6">
    <location>
        <begin position="6"/>
        <end position="25"/>
    </location>
</feature>
<dbReference type="PANTHER" id="PTHR43370:SF2">
    <property type="entry name" value="ABC TRANSPORTER PERMEASE PROTEIN"/>
    <property type="match status" value="1"/>
</dbReference>
<keyword evidence="5 6" id="KW-0472">Membrane</keyword>
<dbReference type="InterPro" id="IPR001851">
    <property type="entry name" value="ABC_transp_permease"/>
</dbReference>